<reference evidence="3 4" key="1">
    <citation type="journal article" date="2018" name="Sci. Data">
        <title>The draft genome sequence of cork oak.</title>
        <authorList>
            <person name="Ramos A.M."/>
            <person name="Usie A."/>
            <person name="Barbosa P."/>
            <person name="Barros P.M."/>
            <person name="Capote T."/>
            <person name="Chaves I."/>
            <person name="Simoes F."/>
            <person name="Abreu I."/>
            <person name="Carrasquinho I."/>
            <person name="Faro C."/>
            <person name="Guimaraes J.B."/>
            <person name="Mendonca D."/>
            <person name="Nobrega F."/>
            <person name="Rodrigues L."/>
            <person name="Saibo N.J.M."/>
            <person name="Varela M.C."/>
            <person name="Egas C."/>
            <person name="Matos J."/>
            <person name="Miguel C.M."/>
            <person name="Oliveira M.M."/>
            <person name="Ricardo C.P."/>
            <person name="Goncalves S."/>
        </authorList>
    </citation>
    <scope>NUCLEOTIDE SEQUENCE [LARGE SCALE GENOMIC DNA]</scope>
    <source>
        <strain evidence="4">cv. HL8</strain>
    </source>
</reference>
<dbReference type="InterPro" id="IPR023346">
    <property type="entry name" value="Lysozyme-like_dom_sf"/>
</dbReference>
<dbReference type="GO" id="GO:0016998">
    <property type="term" value="P:cell wall macromolecule catabolic process"/>
    <property type="evidence" value="ECO:0007669"/>
    <property type="project" value="InterPro"/>
</dbReference>
<evidence type="ECO:0000313" key="3">
    <source>
        <dbReference type="EMBL" id="KAK7848894.1"/>
    </source>
</evidence>
<dbReference type="PANTHER" id="PTHR22595:SF96">
    <property type="entry name" value="CHITINASE"/>
    <property type="match status" value="1"/>
</dbReference>
<protein>
    <submittedName>
        <fullName evidence="3">Chitinase-like protein 2</fullName>
    </submittedName>
</protein>
<gene>
    <name evidence="3" type="primary">CTL2_1</name>
    <name evidence="3" type="ORF">CFP56_004187</name>
</gene>
<keyword evidence="1" id="KW-0147">Chitin-binding</keyword>
<name>A0AAW0LD97_QUESU</name>
<keyword evidence="4" id="KW-1185">Reference proteome</keyword>
<sequence>MFSNRNSLEAHAKGFWDYHSFISAAAHYQPHGFGITYINQSFFGAKEVAAFLAHVGTKTSFQTPPPPPMKKA</sequence>
<dbReference type="GO" id="GO:0008061">
    <property type="term" value="F:chitin binding"/>
    <property type="evidence" value="ECO:0007669"/>
    <property type="project" value="UniProtKB-KW"/>
</dbReference>
<evidence type="ECO:0000313" key="4">
    <source>
        <dbReference type="Proteomes" id="UP000237347"/>
    </source>
</evidence>
<dbReference type="InterPro" id="IPR000726">
    <property type="entry name" value="Glyco_hydro_19_cat"/>
</dbReference>
<dbReference type="GO" id="GO:0004568">
    <property type="term" value="F:chitinase activity"/>
    <property type="evidence" value="ECO:0007669"/>
    <property type="project" value="InterPro"/>
</dbReference>
<dbReference type="EMBL" id="PKMF04000121">
    <property type="protein sequence ID" value="KAK7848894.1"/>
    <property type="molecule type" value="Genomic_DNA"/>
</dbReference>
<dbReference type="Proteomes" id="UP000237347">
    <property type="component" value="Unassembled WGS sequence"/>
</dbReference>
<proteinExistence type="predicted"/>
<evidence type="ECO:0000256" key="1">
    <source>
        <dbReference type="ARBA" id="ARBA00022669"/>
    </source>
</evidence>
<organism evidence="3 4">
    <name type="scientific">Quercus suber</name>
    <name type="common">Cork oak</name>
    <dbReference type="NCBI Taxonomy" id="58331"/>
    <lineage>
        <taxon>Eukaryota</taxon>
        <taxon>Viridiplantae</taxon>
        <taxon>Streptophyta</taxon>
        <taxon>Embryophyta</taxon>
        <taxon>Tracheophyta</taxon>
        <taxon>Spermatophyta</taxon>
        <taxon>Magnoliopsida</taxon>
        <taxon>eudicotyledons</taxon>
        <taxon>Gunneridae</taxon>
        <taxon>Pentapetalae</taxon>
        <taxon>rosids</taxon>
        <taxon>fabids</taxon>
        <taxon>Fagales</taxon>
        <taxon>Fagaceae</taxon>
        <taxon>Quercus</taxon>
    </lineage>
</organism>
<dbReference type="Gene3D" id="1.10.530.10">
    <property type="match status" value="1"/>
</dbReference>
<accession>A0AAW0LD97</accession>
<dbReference type="GO" id="GO:0006032">
    <property type="term" value="P:chitin catabolic process"/>
    <property type="evidence" value="ECO:0007669"/>
    <property type="project" value="InterPro"/>
</dbReference>
<dbReference type="Pfam" id="PF00182">
    <property type="entry name" value="Glyco_hydro_19"/>
    <property type="match status" value="1"/>
</dbReference>
<comment type="caution">
    <text evidence="3">The sequence shown here is derived from an EMBL/GenBank/DDBJ whole genome shotgun (WGS) entry which is preliminary data.</text>
</comment>
<evidence type="ECO:0000259" key="2">
    <source>
        <dbReference type="Pfam" id="PF00182"/>
    </source>
</evidence>
<dbReference type="PANTHER" id="PTHR22595">
    <property type="entry name" value="CHITINASE-RELATED"/>
    <property type="match status" value="1"/>
</dbReference>
<dbReference type="AlphaFoldDB" id="A0AAW0LD97"/>
<dbReference type="SUPFAM" id="SSF53955">
    <property type="entry name" value="Lysozyme-like"/>
    <property type="match status" value="1"/>
</dbReference>
<feature type="domain" description="Glycoside hydrolase family 19 catalytic" evidence="2">
    <location>
        <begin position="1"/>
        <end position="59"/>
    </location>
</feature>